<sequence>MTTRELTPSVSVPGTHPEFSGPPVPARPETRGVLATVQAEASRHTRTYEVAAWWARVECPTQAVAVSTSDSTYRDADEYAYGTLCGTLTERFTPSLFGGVMVGGGGVERLSEAVTEEHRVSIADLDTLAERGQAQLTEIAPAHIAWAKAKREAWQQRLGYMREFGAAEEALKALLTQLDVEYAVPWRAHYRFALAVAARPEIWSQVQAWHAAQAARWPLELIDLGTLRGEADARHFTAHTPVRRGGHYGIALYRRGRFERDLMLPD</sequence>
<evidence type="ECO:0000313" key="2">
    <source>
        <dbReference type="EMBL" id="MFC5849419.1"/>
    </source>
</evidence>
<protein>
    <submittedName>
        <fullName evidence="2">Uncharacterized protein</fullName>
    </submittedName>
</protein>
<gene>
    <name evidence="2" type="ORF">ACFPQ6_13990</name>
</gene>
<dbReference type="RefSeq" id="WP_380050542.1">
    <property type="nucleotide sequence ID" value="NZ_JBHSOH010000020.1"/>
</dbReference>
<keyword evidence="3" id="KW-1185">Reference proteome</keyword>
<name>A0ABW1DQP7_9DEIO</name>
<feature type="region of interest" description="Disordered" evidence="1">
    <location>
        <begin position="1"/>
        <end position="27"/>
    </location>
</feature>
<feature type="compositionally biased region" description="Polar residues" evidence="1">
    <location>
        <begin position="1"/>
        <end position="12"/>
    </location>
</feature>
<dbReference type="EMBL" id="JBHSOH010000020">
    <property type="protein sequence ID" value="MFC5849419.1"/>
    <property type="molecule type" value="Genomic_DNA"/>
</dbReference>
<organism evidence="2 3">
    <name type="scientific">Deinococcus petrolearius</name>
    <dbReference type="NCBI Taxonomy" id="1751295"/>
    <lineage>
        <taxon>Bacteria</taxon>
        <taxon>Thermotogati</taxon>
        <taxon>Deinococcota</taxon>
        <taxon>Deinococci</taxon>
        <taxon>Deinococcales</taxon>
        <taxon>Deinococcaceae</taxon>
        <taxon>Deinococcus</taxon>
    </lineage>
</organism>
<comment type="caution">
    <text evidence="2">The sequence shown here is derived from an EMBL/GenBank/DDBJ whole genome shotgun (WGS) entry which is preliminary data.</text>
</comment>
<evidence type="ECO:0000256" key="1">
    <source>
        <dbReference type="SAM" id="MobiDB-lite"/>
    </source>
</evidence>
<reference evidence="3" key="1">
    <citation type="journal article" date="2019" name="Int. J. Syst. Evol. Microbiol.">
        <title>The Global Catalogue of Microorganisms (GCM) 10K type strain sequencing project: providing services to taxonomists for standard genome sequencing and annotation.</title>
        <authorList>
            <consortium name="The Broad Institute Genomics Platform"/>
            <consortium name="The Broad Institute Genome Sequencing Center for Infectious Disease"/>
            <person name="Wu L."/>
            <person name="Ma J."/>
        </authorList>
    </citation>
    <scope>NUCLEOTIDE SEQUENCE [LARGE SCALE GENOMIC DNA]</scope>
    <source>
        <strain evidence="3">CGMCC 1.15053</strain>
    </source>
</reference>
<proteinExistence type="predicted"/>
<dbReference type="Proteomes" id="UP001595979">
    <property type="component" value="Unassembled WGS sequence"/>
</dbReference>
<evidence type="ECO:0000313" key="3">
    <source>
        <dbReference type="Proteomes" id="UP001595979"/>
    </source>
</evidence>
<accession>A0ABW1DQP7</accession>